<evidence type="ECO:0000313" key="3">
    <source>
        <dbReference type="Proteomes" id="UP000182062"/>
    </source>
</evidence>
<comment type="caution">
    <text evidence="2">The sequence shown here is derived from an EMBL/GenBank/DDBJ whole genome shotgun (WGS) entry which is preliminary data.</text>
</comment>
<name>A0A1J6VZD7_9BACI</name>
<keyword evidence="1" id="KW-1133">Transmembrane helix</keyword>
<feature type="transmembrane region" description="Helical" evidence="1">
    <location>
        <begin position="154"/>
        <end position="175"/>
    </location>
</feature>
<dbReference type="RefSeq" id="WP_071618584.1">
    <property type="nucleotide sequence ID" value="NZ_MINN01000085.1"/>
</dbReference>
<proteinExistence type="predicted"/>
<sequence length="219" mass="24528">MYKADKSYSSIELNKEDIIELEDILTDKFATGNTRKVFTVNTKNREFTPLSLYGFLNDKVPDNIENITLSFREMDTDYSQVKYVRVSIGKYVFLSIEGKDEVWVNGMAQLLDAFFKKKKSLVLKMSNLIPILAGGLIGFSAGNGFFALKQGNTTSAIILGILLIIGFIMANPFYVRKVFPPVRLNLTPVPKRNWNLIWAATGAIGTIIGLCVAIISLWK</sequence>
<evidence type="ECO:0000256" key="1">
    <source>
        <dbReference type="SAM" id="Phobius"/>
    </source>
</evidence>
<organism evidence="2 3">
    <name type="scientific">Rossellomorea aquimaris</name>
    <dbReference type="NCBI Taxonomy" id="189382"/>
    <lineage>
        <taxon>Bacteria</taxon>
        <taxon>Bacillati</taxon>
        <taxon>Bacillota</taxon>
        <taxon>Bacilli</taxon>
        <taxon>Bacillales</taxon>
        <taxon>Bacillaceae</taxon>
        <taxon>Rossellomorea</taxon>
    </lineage>
</organism>
<reference evidence="2 3" key="1">
    <citation type="submission" date="2016-09" db="EMBL/GenBank/DDBJ databases">
        <title>Bacillus aquimaris SAMM genome sequence reveals colonization and biosurfactant production capacities.</title>
        <authorList>
            <person name="Waghmode S.R."/>
            <person name="Suryavanshi M.V."/>
        </authorList>
    </citation>
    <scope>NUCLEOTIDE SEQUENCE [LARGE SCALE GENOMIC DNA]</scope>
    <source>
        <strain evidence="2 3">SAMM</strain>
    </source>
</reference>
<evidence type="ECO:0000313" key="2">
    <source>
        <dbReference type="EMBL" id="OIU71198.1"/>
    </source>
</evidence>
<protein>
    <submittedName>
        <fullName evidence="2">Uncharacterized protein</fullName>
    </submittedName>
</protein>
<feature type="transmembrane region" description="Helical" evidence="1">
    <location>
        <begin position="127"/>
        <end position="148"/>
    </location>
</feature>
<dbReference type="EMBL" id="MINN01000085">
    <property type="protein sequence ID" value="OIU71198.1"/>
    <property type="molecule type" value="Genomic_DNA"/>
</dbReference>
<keyword evidence="1" id="KW-0472">Membrane</keyword>
<gene>
    <name evidence="2" type="ORF">BHE18_09155</name>
</gene>
<accession>A0A1J6VZD7</accession>
<feature type="transmembrane region" description="Helical" evidence="1">
    <location>
        <begin position="196"/>
        <end position="218"/>
    </location>
</feature>
<keyword evidence="3" id="KW-1185">Reference proteome</keyword>
<keyword evidence="1" id="KW-0812">Transmembrane</keyword>
<dbReference type="Proteomes" id="UP000182062">
    <property type="component" value="Unassembled WGS sequence"/>
</dbReference>
<dbReference type="AlphaFoldDB" id="A0A1J6VZD7"/>